<feature type="compositionally biased region" description="Basic and acidic residues" evidence="1">
    <location>
        <begin position="181"/>
        <end position="196"/>
    </location>
</feature>
<keyword evidence="3" id="KW-1185">Reference proteome</keyword>
<sequence length="196" mass="23070">MRSKHWTVEQQVYTDSGFKTGGLCESNKTRPSCARVKMEVDLLGDFPKRINLGMWMKTGEVKEKWITIKYDYVPKYCKNCNLQGHNENECFIIHPELYQETEGTEAYKKEQVRRGDEELPKEDTRKAKVGENEVFQEQRRKTYHKGGRQQYKGKVEQKWNPIPQVQEKGTATSNKFGVLDNTKEDERTNNEKEKRV</sequence>
<evidence type="ECO:0000313" key="2">
    <source>
        <dbReference type="EMBL" id="KAH0754968.1"/>
    </source>
</evidence>
<protein>
    <submittedName>
        <fullName evidence="2">Uncharacterized protein</fullName>
    </submittedName>
</protein>
<dbReference type="PANTHER" id="PTHR31286:SF179">
    <property type="entry name" value="RNASE H TYPE-1 DOMAIN-CONTAINING PROTEIN"/>
    <property type="match status" value="1"/>
</dbReference>
<name>A0ABQ7UT35_SOLTU</name>
<reference evidence="2 3" key="1">
    <citation type="journal article" date="2021" name="bioRxiv">
        <title>Chromosome-scale and haplotype-resolved genome assembly of a tetraploid potato cultivar.</title>
        <authorList>
            <person name="Sun H."/>
            <person name="Jiao W.-B."/>
            <person name="Krause K."/>
            <person name="Campoy J.A."/>
            <person name="Goel M."/>
            <person name="Folz-Donahue K."/>
            <person name="Kukat C."/>
            <person name="Huettel B."/>
            <person name="Schneeberger K."/>
        </authorList>
    </citation>
    <scope>NUCLEOTIDE SEQUENCE [LARGE SCALE GENOMIC DNA]</scope>
    <source>
        <strain evidence="2">SolTubOtavaFocal</strain>
        <tissue evidence="2">Leaves</tissue>
    </source>
</reference>
<feature type="region of interest" description="Disordered" evidence="1">
    <location>
        <begin position="141"/>
        <end position="196"/>
    </location>
</feature>
<proteinExistence type="predicted"/>
<dbReference type="Proteomes" id="UP000826656">
    <property type="component" value="Unassembled WGS sequence"/>
</dbReference>
<accession>A0ABQ7UT35</accession>
<dbReference type="InterPro" id="IPR040256">
    <property type="entry name" value="At4g02000-like"/>
</dbReference>
<dbReference type="PANTHER" id="PTHR31286">
    <property type="entry name" value="GLYCINE-RICH CELL WALL STRUCTURAL PROTEIN 1.8-LIKE"/>
    <property type="match status" value="1"/>
</dbReference>
<evidence type="ECO:0000313" key="3">
    <source>
        <dbReference type="Proteomes" id="UP000826656"/>
    </source>
</evidence>
<dbReference type="EMBL" id="JAIVGD010000018">
    <property type="protein sequence ID" value="KAH0754968.1"/>
    <property type="molecule type" value="Genomic_DNA"/>
</dbReference>
<comment type="caution">
    <text evidence="2">The sequence shown here is derived from an EMBL/GenBank/DDBJ whole genome shotgun (WGS) entry which is preliminary data.</text>
</comment>
<evidence type="ECO:0000256" key="1">
    <source>
        <dbReference type="SAM" id="MobiDB-lite"/>
    </source>
</evidence>
<organism evidence="2 3">
    <name type="scientific">Solanum tuberosum</name>
    <name type="common">Potato</name>
    <dbReference type="NCBI Taxonomy" id="4113"/>
    <lineage>
        <taxon>Eukaryota</taxon>
        <taxon>Viridiplantae</taxon>
        <taxon>Streptophyta</taxon>
        <taxon>Embryophyta</taxon>
        <taxon>Tracheophyta</taxon>
        <taxon>Spermatophyta</taxon>
        <taxon>Magnoliopsida</taxon>
        <taxon>eudicotyledons</taxon>
        <taxon>Gunneridae</taxon>
        <taxon>Pentapetalae</taxon>
        <taxon>asterids</taxon>
        <taxon>lamiids</taxon>
        <taxon>Solanales</taxon>
        <taxon>Solanaceae</taxon>
        <taxon>Solanoideae</taxon>
        <taxon>Solaneae</taxon>
        <taxon>Solanum</taxon>
    </lineage>
</organism>
<gene>
    <name evidence="2" type="ORF">KY290_025238</name>
</gene>